<keyword evidence="5 6" id="KW-0472">Membrane</keyword>
<comment type="subcellular location">
    <subcellularLocation>
        <location evidence="1">Membrane</location>
        <topology evidence="1">Multi-pass membrane protein</topology>
    </subcellularLocation>
</comment>
<gene>
    <name evidence="7" type="ORF">DL762_003896</name>
</gene>
<evidence type="ECO:0000256" key="3">
    <source>
        <dbReference type="ARBA" id="ARBA00022692"/>
    </source>
</evidence>
<evidence type="ECO:0000256" key="6">
    <source>
        <dbReference type="SAM" id="Phobius"/>
    </source>
</evidence>
<name>A0ABY0H9V8_9PEZI</name>
<reference evidence="7 8" key="1">
    <citation type="submission" date="2018-06" db="EMBL/GenBank/DDBJ databases">
        <title>Complete Genomes of Monosporascus.</title>
        <authorList>
            <person name="Robinson A.J."/>
            <person name="Natvig D.O."/>
        </authorList>
    </citation>
    <scope>NUCLEOTIDE SEQUENCE [LARGE SCALE GENOMIC DNA]</scope>
    <source>
        <strain evidence="7 8">CBS 609.92</strain>
    </source>
</reference>
<keyword evidence="8" id="KW-1185">Reference proteome</keyword>
<dbReference type="Gene3D" id="6.10.110.10">
    <property type="match status" value="1"/>
</dbReference>
<dbReference type="EMBL" id="QJNS01000091">
    <property type="protein sequence ID" value="RYO88146.1"/>
    <property type="molecule type" value="Genomic_DNA"/>
</dbReference>
<keyword evidence="4 6" id="KW-1133">Transmembrane helix</keyword>
<evidence type="ECO:0000256" key="5">
    <source>
        <dbReference type="ARBA" id="ARBA00023136"/>
    </source>
</evidence>
<keyword evidence="3 6" id="KW-0812">Transmembrane</keyword>
<dbReference type="Proteomes" id="UP000294003">
    <property type="component" value="Unassembled WGS sequence"/>
</dbReference>
<accession>A0ABY0H9V8</accession>
<proteinExistence type="inferred from homology"/>
<sequence length="180" mass="19572">MDLIKAVVECLTGGTDQPDCIVNEKANTNYTEKAGQNAEDFATDIVNALYNAEKAGHNLERTLQNVVGECGWTENIAAAVLRCLENALKEGAPMGQAMKDAFEKATNAAVGFVHEHPVYCTIIALGILVILAPWVIQALGFGELGPIEGTFASWWQARYAGYVPKGSLFSFFQRLGMTWK</sequence>
<evidence type="ECO:0000313" key="7">
    <source>
        <dbReference type="EMBL" id="RYO88146.1"/>
    </source>
</evidence>
<protein>
    <submittedName>
        <fullName evidence="7">Uncharacterized protein</fullName>
    </submittedName>
</protein>
<comment type="similarity">
    <text evidence="2">Belongs to the IFI6/IFI27 family.</text>
</comment>
<evidence type="ECO:0000256" key="4">
    <source>
        <dbReference type="ARBA" id="ARBA00022989"/>
    </source>
</evidence>
<comment type="caution">
    <text evidence="7">The sequence shown here is derived from an EMBL/GenBank/DDBJ whole genome shotgun (WGS) entry which is preliminary data.</text>
</comment>
<feature type="transmembrane region" description="Helical" evidence="6">
    <location>
        <begin position="118"/>
        <end position="136"/>
    </location>
</feature>
<dbReference type="Pfam" id="PF06140">
    <property type="entry name" value="Ifi-6-16"/>
    <property type="match status" value="1"/>
</dbReference>
<evidence type="ECO:0000313" key="8">
    <source>
        <dbReference type="Proteomes" id="UP000294003"/>
    </source>
</evidence>
<evidence type="ECO:0000256" key="1">
    <source>
        <dbReference type="ARBA" id="ARBA00004141"/>
    </source>
</evidence>
<organism evidence="7 8">
    <name type="scientific">Monosporascus cannonballus</name>
    <dbReference type="NCBI Taxonomy" id="155416"/>
    <lineage>
        <taxon>Eukaryota</taxon>
        <taxon>Fungi</taxon>
        <taxon>Dikarya</taxon>
        <taxon>Ascomycota</taxon>
        <taxon>Pezizomycotina</taxon>
        <taxon>Sordariomycetes</taxon>
        <taxon>Xylariomycetidae</taxon>
        <taxon>Xylariales</taxon>
        <taxon>Xylariales incertae sedis</taxon>
        <taxon>Monosporascus</taxon>
    </lineage>
</organism>
<dbReference type="InterPro" id="IPR009311">
    <property type="entry name" value="IFI6/IFI27-like"/>
</dbReference>
<dbReference type="InterPro" id="IPR038213">
    <property type="entry name" value="IFI6/IFI27-like_sf"/>
</dbReference>
<evidence type="ECO:0000256" key="2">
    <source>
        <dbReference type="ARBA" id="ARBA00007262"/>
    </source>
</evidence>